<dbReference type="OrthoDB" id="2607155at2759"/>
<dbReference type="EMBL" id="KV426243">
    <property type="protein sequence ID" value="KZV84034.1"/>
    <property type="molecule type" value="Genomic_DNA"/>
</dbReference>
<dbReference type="InParanoid" id="A0A165D919"/>
<keyword evidence="2" id="KW-1185">Reference proteome</keyword>
<organism evidence="1 2">
    <name type="scientific">Exidia glandulosa HHB12029</name>
    <dbReference type="NCBI Taxonomy" id="1314781"/>
    <lineage>
        <taxon>Eukaryota</taxon>
        <taxon>Fungi</taxon>
        <taxon>Dikarya</taxon>
        <taxon>Basidiomycota</taxon>
        <taxon>Agaricomycotina</taxon>
        <taxon>Agaricomycetes</taxon>
        <taxon>Auriculariales</taxon>
        <taxon>Exidiaceae</taxon>
        <taxon>Exidia</taxon>
    </lineage>
</organism>
<gene>
    <name evidence="1" type="ORF">EXIGLDRAFT_776947</name>
</gene>
<evidence type="ECO:0000313" key="2">
    <source>
        <dbReference type="Proteomes" id="UP000077266"/>
    </source>
</evidence>
<accession>A0A165D919</accession>
<name>A0A165D919_EXIGL</name>
<proteinExistence type="predicted"/>
<evidence type="ECO:0000313" key="1">
    <source>
        <dbReference type="EMBL" id="KZV84034.1"/>
    </source>
</evidence>
<protein>
    <submittedName>
        <fullName evidence="1">Uncharacterized protein</fullName>
    </submittedName>
</protein>
<dbReference type="Proteomes" id="UP000077266">
    <property type="component" value="Unassembled WGS sequence"/>
</dbReference>
<dbReference type="AlphaFoldDB" id="A0A165D919"/>
<sequence>MGRPRTYHTTEERKEAMRKSRRAYYYRNLERERSSAARRWNSRAASGHARERENDAITVEAPSLRATEKVLGGALSVDTRVHLSTLLGALEEDLRLWHARDGTDSRSTYRAFATTLISCKKPSQRLKKVQDKIQGRIAYVEALASLARDGDGELMRRNPRTYHNRFQQVQRDAYTVSTSLEEMLMYHREGHAKLEKAFNENHLFWQGM</sequence>
<reference evidence="1 2" key="1">
    <citation type="journal article" date="2016" name="Mol. Biol. Evol.">
        <title>Comparative Genomics of Early-Diverging Mushroom-Forming Fungi Provides Insights into the Origins of Lignocellulose Decay Capabilities.</title>
        <authorList>
            <person name="Nagy L.G."/>
            <person name="Riley R."/>
            <person name="Tritt A."/>
            <person name="Adam C."/>
            <person name="Daum C."/>
            <person name="Floudas D."/>
            <person name="Sun H."/>
            <person name="Yadav J.S."/>
            <person name="Pangilinan J."/>
            <person name="Larsson K.H."/>
            <person name="Matsuura K."/>
            <person name="Barry K."/>
            <person name="Labutti K."/>
            <person name="Kuo R."/>
            <person name="Ohm R.A."/>
            <person name="Bhattacharya S.S."/>
            <person name="Shirouzu T."/>
            <person name="Yoshinaga Y."/>
            <person name="Martin F.M."/>
            <person name="Grigoriev I.V."/>
            <person name="Hibbett D.S."/>
        </authorList>
    </citation>
    <scope>NUCLEOTIDE SEQUENCE [LARGE SCALE GENOMIC DNA]</scope>
    <source>
        <strain evidence="1 2">HHB12029</strain>
    </source>
</reference>